<dbReference type="Gene3D" id="3.30.750.70">
    <property type="entry name" value="4-hydroxybutyrate coenzyme like domains"/>
    <property type="match status" value="1"/>
</dbReference>
<dbReference type="Pfam" id="PF13336">
    <property type="entry name" value="AcetylCoA_hyd_C"/>
    <property type="match status" value="1"/>
</dbReference>
<feature type="compositionally biased region" description="Basic and acidic residues" evidence="4">
    <location>
        <begin position="751"/>
        <end position="768"/>
    </location>
</feature>
<feature type="region of interest" description="Disordered" evidence="4">
    <location>
        <begin position="742"/>
        <end position="812"/>
    </location>
</feature>
<dbReference type="EMBL" id="GG738883">
    <property type="protein sequence ID" value="EFC41796.1"/>
    <property type="molecule type" value="Genomic_DNA"/>
</dbReference>
<dbReference type="eggNOG" id="KOG2828">
    <property type="taxonomic scope" value="Eukaryota"/>
</dbReference>
<dbReference type="Gene3D" id="3.40.1080.10">
    <property type="entry name" value="Glutaconate Coenzyme A-transferase"/>
    <property type="match status" value="1"/>
</dbReference>
<dbReference type="PROSITE" id="PS50304">
    <property type="entry name" value="TUDOR"/>
    <property type="match status" value="1"/>
</dbReference>
<evidence type="ECO:0000256" key="4">
    <source>
        <dbReference type="SAM" id="MobiDB-lite"/>
    </source>
</evidence>
<feature type="domain" description="Tudor" evidence="5">
    <location>
        <begin position="570"/>
        <end position="640"/>
    </location>
</feature>
<evidence type="ECO:0000259" key="5">
    <source>
        <dbReference type="PROSITE" id="PS50304"/>
    </source>
</evidence>
<dbReference type="InterPro" id="IPR003702">
    <property type="entry name" value="ActCoA_hydro_N"/>
</dbReference>
<dbReference type="InterPro" id="IPR026888">
    <property type="entry name" value="AcetylCoA_hyd_C"/>
</dbReference>
<accession>D2VMT8</accession>
<dbReference type="KEGG" id="ngr:NAEGRDRAFT_70256"/>
<evidence type="ECO:0000313" key="6">
    <source>
        <dbReference type="EMBL" id="EFC41796.1"/>
    </source>
</evidence>
<reference evidence="6 7" key="1">
    <citation type="journal article" date="2010" name="Cell">
        <title>The genome of Naegleria gruberi illuminates early eukaryotic versatility.</title>
        <authorList>
            <person name="Fritz-Laylin L.K."/>
            <person name="Prochnik S.E."/>
            <person name="Ginger M.L."/>
            <person name="Dacks J.B."/>
            <person name="Carpenter M.L."/>
            <person name="Field M.C."/>
            <person name="Kuo A."/>
            <person name="Paredez A."/>
            <person name="Chapman J."/>
            <person name="Pham J."/>
            <person name="Shu S."/>
            <person name="Neupane R."/>
            <person name="Cipriano M."/>
            <person name="Mancuso J."/>
            <person name="Tu H."/>
            <person name="Salamov A."/>
            <person name="Lindquist E."/>
            <person name="Shapiro H."/>
            <person name="Lucas S."/>
            <person name="Grigoriev I.V."/>
            <person name="Cande W.Z."/>
            <person name="Fulton C."/>
            <person name="Rokhsar D.S."/>
            <person name="Dawson S.C."/>
        </authorList>
    </citation>
    <scope>NUCLEOTIDE SEQUENCE [LARGE SCALE GENOMIC DNA]</scope>
    <source>
        <strain evidence="6 7">NEG-M</strain>
    </source>
</reference>
<dbReference type="Gene3D" id="3.40.1080.20">
    <property type="entry name" value="Acetyl-CoA hydrolase/transferase C-terminal domain"/>
    <property type="match status" value="1"/>
</dbReference>
<dbReference type="SUPFAM" id="SSF100950">
    <property type="entry name" value="NagB/RpiA/CoA transferase-like"/>
    <property type="match status" value="2"/>
</dbReference>
<feature type="compositionally biased region" description="Polar residues" evidence="4">
    <location>
        <begin position="769"/>
        <end position="799"/>
    </location>
</feature>
<protein>
    <submittedName>
        <fullName evidence="6">Predicted protein</fullName>
    </submittedName>
</protein>
<dbReference type="Gene3D" id="2.30.30.140">
    <property type="match status" value="1"/>
</dbReference>
<dbReference type="InterPro" id="IPR037171">
    <property type="entry name" value="NagB/RpiA_transferase-like"/>
</dbReference>
<dbReference type="InterPro" id="IPR046433">
    <property type="entry name" value="ActCoA_hydro"/>
</dbReference>
<dbReference type="InterPro" id="IPR038460">
    <property type="entry name" value="AcetylCoA_hyd_C_sf"/>
</dbReference>
<keyword evidence="3" id="KW-0175">Coiled coil</keyword>
<organism evidence="7">
    <name type="scientific">Naegleria gruberi</name>
    <name type="common">Amoeba</name>
    <dbReference type="NCBI Taxonomy" id="5762"/>
    <lineage>
        <taxon>Eukaryota</taxon>
        <taxon>Discoba</taxon>
        <taxon>Heterolobosea</taxon>
        <taxon>Tetramitia</taxon>
        <taxon>Eutetramitia</taxon>
        <taxon>Vahlkampfiidae</taxon>
        <taxon>Naegleria</taxon>
    </lineage>
</organism>
<keyword evidence="2" id="KW-0808">Transferase</keyword>
<dbReference type="GO" id="GO:0006083">
    <property type="term" value="P:acetate metabolic process"/>
    <property type="evidence" value="ECO:0007669"/>
    <property type="project" value="InterPro"/>
</dbReference>
<evidence type="ECO:0000256" key="1">
    <source>
        <dbReference type="ARBA" id="ARBA00009632"/>
    </source>
</evidence>
<feature type="coiled-coil region" evidence="3">
    <location>
        <begin position="486"/>
        <end position="520"/>
    </location>
</feature>
<dbReference type="InParanoid" id="D2VMT8"/>
<dbReference type="STRING" id="5762.D2VMT8"/>
<name>D2VMT8_NAEGR</name>
<evidence type="ECO:0000256" key="3">
    <source>
        <dbReference type="SAM" id="Coils"/>
    </source>
</evidence>
<sequence length="812" mass="90913">MMRSSLQQSVQKISSFSKLMGRNNISACSYGINNIPFEKKVMDAKTALTSFIKGGNRVFVQTGCNVPKHLIKSLDTLIDEKEKTFADNKKRIEFVGLHINYYPGEQPPHMSGKNREYFHTNAIFNGASERAGMKDRSGEELPLVDYLPIFLSEAPILFKSGKFPLDVALIQVSPPDSHGYCSLGVSVDISLSGVQSAKYVIAQINKNVPRTHGDGFIHISQIDAFVKHDEPLSEIPCNIHELDEVDRKIGENVAQLIPDRACLQLGVGSLPNAVCAALTNHKDIGIHTELMSDGVLELFKKGVVTNKYKGVHPNEILCTFVMGSRNIYDFVDDNPQVIFRGADFVNDINNIKQNKNMIAVNSAIEIDFTGQVCADSIGTRMYSGVGGQMDFMVGSAKSEGGKPIMAIPSLTSNGESKIVNTLKEGAGVVTTRAHVHYVCTEYGIAELYGKNVVQRAKALISIAHPMHRERLTFEAKKRFEIQQISSSEENITTDEEEKSLEELEQQLAQFNEQLQQCILLSEQEPESTEYSSLIEDLQNAINLTTELINIKLSEQQQTHSNTIVESAVPLYQEGDYCYGLYEGLWYVAVVTKIIDNTKKLAESSIKKPSFEYLVRYVGYGNSEFISKERYTIKDYSHPPTEYLQSGSKCLAVNANDPDGLYEDAVVDKLTEKETVWVTFKERGIMQEVPLRLIRLASDHFYDPKFKPKKFKKPETTSNTTTVASTAAATAITQEKKEQAEIIAKKKKKQEKRQAKQKEEEKNINERKQSWQSFKNKNSGNYKNTGKTLQSSEKTFTPAQKKTKHSHPTSSQQ</sequence>
<dbReference type="Pfam" id="PF02550">
    <property type="entry name" value="AcetylCoA_hydro"/>
    <property type="match status" value="1"/>
</dbReference>
<gene>
    <name evidence="6" type="ORF">NAEGRDRAFT_70256</name>
</gene>
<keyword evidence="7" id="KW-1185">Reference proteome</keyword>
<evidence type="ECO:0000313" key="7">
    <source>
        <dbReference type="Proteomes" id="UP000006671"/>
    </source>
</evidence>
<dbReference type="AlphaFoldDB" id="D2VMT8"/>
<dbReference type="VEuPathDB" id="AmoebaDB:NAEGRDRAFT_70256"/>
<proteinExistence type="inferred from homology"/>
<dbReference type="GeneID" id="8855996"/>
<dbReference type="GO" id="GO:0008775">
    <property type="term" value="F:acetate CoA-transferase activity"/>
    <property type="evidence" value="ECO:0007669"/>
    <property type="project" value="InterPro"/>
</dbReference>
<evidence type="ECO:0000256" key="2">
    <source>
        <dbReference type="ARBA" id="ARBA00022679"/>
    </source>
</evidence>
<dbReference type="RefSeq" id="XP_002674540.1">
    <property type="nucleotide sequence ID" value="XM_002674494.1"/>
</dbReference>
<dbReference type="PANTHER" id="PTHR21432">
    <property type="entry name" value="ACETYL-COA HYDROLASE-RELATED"/>
    <property type="match status" value="1"/>
</dbReference>
<dbReference type="InterPro" id="IPR002999">
    <property type="entry name" value="Tudor"/>
</dbReference>
<comment type="similarity">
    <text evidence="1">Belongs to the acetyl-CoA hydrolase/transferase family.</text>
</comment>
<dbReference type="Proteomes" id="UP000006671">
    <property type="component" value="Unassembled WGS sequence"/>
</dbReference>
<dbReference type="OrthoDB" id="10250396at2759"/>
<dbReference type="PANTHER" id="PTHR21432:SF20">
    <property type="entry name" value="ACETYL-COA HYDROLASE"/>
    <property type="match status" value="1"/>
</dbReference>